<accession>A0AA88LZD3</accession>
<evidence type="ECO:0000313" key="2">
    <source>
        <dbReference type="EMBL" id="KAK2826799.1"/>
    </source>
</evidence>
<dbReference type="AlphaFoldDB" id="A0AA88LZD3"/>
<dbReference type="Proteomes" id="UP001187415">
    <property type="component" value="Unassembled WGS sequence"/>
</dbReference>
<name>A0AA88LZD3_CHASR</name>
<organism evidence="2 3">
    <name type="scientific">Channa striata</name>
    <name type="common">Snakehead murrel</name>
    <name type="synonym">Ophicephalus striatus</name>
    <dbReference type="NCBI Taxonomy" id="64152"/>
    <lineage>
        <taxon>Eukaryota</taxon>
        <taxon>Metazoa</taxon>
        <taxon>Chordata</taxon>
        <taxon>Craniata</taxon>
        <taxon>Vertebrata</taxon>
        <taxon>Euteleostomi</taxon>
        <taxon>Actinopterygii</taxon>
        <taxon>Neopterygii</taxon>
        <taxon>Teleostei</taxon>
        <taxon>Neoteleostei</taxon>
        <taxon>Acanthomorphata</taxon>
        <taxon>Anabantaria</taxon>
        <taxon>Anabantiformes</taxon>
        <taxon>Channoidei</taxon>
        <taxon>Channidae</taxon>
        <taxon>Channa</taxon>
    </lineage>
</organism>
<evidence type="ECO:0000313" key="3">
    <source>
        <dbReference type="Proteomes" id="UP001187415"/>
    </source>
</evidence>
<dbReference type="EMBL" id="JAUPFM010000016">
    <property type="protein sequence ID" value="KAK2826799.1"/>
    <property type="molecule type" value="Genomic_DNA"/>
</dbReference>
<evidence type="ECO:0000256" key="1">
    <source>
        <dbReference type="SAM" id="MobiDB-lite"/>
    </source>
</evidence>
<reference evidence="2" key="1">
    <citation type="submission" date="2023-07" db="EMBL/GenBank/DDBJ databases">
        <title>Chromosome-level Genome Assembly of Striped Snakehead (Channa striata).</title>
        <authorList>
            <person name="Liu H."/>
        </authorList>
    </citation>
    <scope>NUCLEOTIDE SEQUENCE</scope>
    <source>
        <strain evidence="2">Gz</strain>
        <tissue evidence="2">Muscle</tissue>
    </source>
</reference>
<proteinExistence type="predicted"/>
<comment type="caution">
    <text evidence="2">The sequence shown here is derived from an EMBL/GenBank/DDBJ whole genome shotgun (WGS) entry which is preliminary data.</text>
</comment>
<keyword evidence="3" id="KW-1185">Reference proteome</keyword>
<feature type="region of interest" description="Disordered" evidence="1">
    <location>
        <begin position="14"/>
        <end position="56"/>
    </location>
</feature>
<gene>
    <name evidence="2" type="ORF">Q5P01_021013</name>
</gene>
<protein>
    <submittedName>
        <fullName evidence="2">Uncharacterized protein</fullName>
    </submittedName>
</protein>
<sequence>MIRIFPDFSVQVTASATGGAGGGGGGGGGGGMVTGPPVGRVPVPVPGATNGTPQSVQGITYQQSPRLVHDPSVFRSSWASRTQWTLPLSRVDTSGLQSTSECG</sequence>
<feature type="compositionally biased region" description="Gly residues" evidence="1">
    <location>
        <begin position="18"/>
        <end position="33"/>
    </location>
</feature>